<dbReference type="PANTHER" id="PTHR22642">
    <property type="entry name" value="IMIDAZOLONEPROPIONASE"/>
    <property type="match status" value="1"/>
</dbReference>
<dbReference type="EMBL" id="APRP01000033">
    <property type="protein sequence ID" value="ENW98349.1"/>
    <property type="molecule type" value="Genomic_DNA"/>
</dbReference>
<feature type="domain" description="Amidohydrolase 3" evidence="1">
    <location>
        <begin position="82"/>
        <end position="575"/>
    </location>
</feature>
<organism evidence="2 3">
    <name type="scientific">Acinetobacter modestus</name>
    <dbReference type="NCBI Taxonomy" id="1776740"/>
    <lineage>
        <taxon>Bacteria</taxon>
        <taxon>Pseudomonadati</taxon>
        <taxon>Pseudomonadota</taxon>
        <taxon>Gammaproteobacteria</taxon>
        <taxon>Moraxellales</taxon>
        <taxon>Moraxellaceae</taxon>
        <taxon>Acinetobacter</taxon>
    </lineage>
</organism>
<dbReference type="PATRIC" id="fig|1217705.3.peg.3206"/>
<dbReference type="SUPFAM" id="SSF51338">
    <property type="entry name" value="Composite domain of metallo-dependent hydrolases"/>
    <property type="match status" value="1"/>
</dbReference>
<dbReference type="PANTHER" id="PTHR22642:SF2">
    <property type="entry name" value="PROTEIN LONG AFTER FAR-RED 3"/>
    <property type="match status" value="1"/>
</dbReference>
<protein>
    <recommendedName>
        <fullName evidence="1">Amidohydrolase 3 domain-containing protein</fullName>
    </recommendedName>
</protein>
<dbReference type="Gene3D" id="2.30.40.10">
    <property type="entry name" value="Urease, subunit C, domain 1"/>
    <property type="match status" value="1"/>
</dbReference>
<dbReference type="RefSeq" id="WP_005219163.1">
    <property type="nucleotide sequence ID" value="NZ_KB850089.1"/>
</dbReference>
<dbReference type="PROSITE" id="PS51257">
    <property type="entry name" value="PROKAR_LIPOPROTEIN"/>
    <property type="match status" value="1"/>
</dbReference>
<dbReference type="AlphaFoldDB" id="N9N8F1"/>
<accession>N9N8F1</accession>
<proteinExistence type="predicted"/>
<evidence type="ECO:0000313" key="3">
    <source>
        <dbReference type="Proteomes" id="UP000013248"/>
    </source>
</evidence>
<name>N9N8F1_9GAMM</name>
<dbReference type="STRING" id="1217705.F900_03306"/>
<dbReference type="Gene3D" id="3.20.20.140">
    <property type="entry name" value="Metal-dependent hydrolases"/>
    <property type="match status" value="1"/>
</dbReference>
<dbReference type="Gene3D" id="3.10.310.70">
    <property type="match status" value="1"/>
</dbReference>
<dbReference type="HOGENOM" id="CLU_009942_2_1_6"/>
<sequence length="580" mass="64666">MHLKYFYPVSLITLFAVAVSGCMSIKSAQQQSTEKLFYGGSILTMEGMQPKYAEALLVKDGKIVFVGSKQQAERLANTQVQYINLNNKTLLPSFIDAHSHVNMVGFHQMVANLYPMPDGSVSDINSLVNVMNTWKTQNPAVIKMMGGWILGNGYDDAQLSEQRHPTASDLDRVSKDQPVMILHQSGHLASVNHKALELLNFNQNTPNPEGGVIRREANSNVPNGVLEESALFTAIGSIFKDVPPQVMFQIAQKGIDAYVKNGFTTVQEGRADQGTTEMWHALAKQNQLPIDVVSYPDITTSQEYMLKQGSSRQYDQHFRIGGVKISLDGSPQGKTAWLTQPYLIPPEGKDKNYKGYPAIKDNQQVNQYINLAFKQGWQVLAHANGDAAIDQFIGAVKDATLKQGKADRRSVLIHSQTIRDDQLDQLKALDIIPSFFSLHTFYWGDWHRQQTLGEARAARISPTASALKKQLIFTEHHDAPVVPPNSLMMLDATVNRVTRSNYVLGADERVSPYMALKSMTDWAAYQYFEDQHKGTITQGKLADLVILDQNPLTVPSREIKNIQVLATYKEGNLIYQKLGN</sequence>
<dbReference type="InterPro" id="IPR033932">
    <property type="entry name" value="YtcJ-like"/>
</dbReference>
<dbReference type="Pfam" id="PF07969">
    <property type="entry name" value="Amidohydro_3"/>
    <property type="match status" value="1"/>
</dbReference>
<dbReference type="GO" id="GO:0016810">
    <property type="term" value="F:hydrolase activity, acting on carbon-nitrogen (but not peptide) bonds"/>
    <property type="evidence" value="ECO:0007669"/>
    <property type="project" value="InterPro"/>
</dbReference>
<dbReference type="Proteomes" id="UP000013248">
    <property type="component" value="Unassembled WGS sequence"/>
</dbReference>
<dbReference type="InterPro" id="IPR013108">
    <property type="entry name" value="Amidohydro_3"/>
</dbReference>
<dbReference type="CDD" id="cd01300">
    <property type="entry name" value="YtcJ_like"/>
    <property type="match status" value="1"/>
</dbReference>
<comment type="caution">
    <text evidence="2">The sequence shown here is derived from an EMBL/GenBank/DDBJ whole genome shotgun (WGS) entry which is preliminary data.</text>
</comment>
<dbReference type="InterPro" id="IPR011059">
    <property type="entry name" value="Metal-dep_hydrolase_composite"/>
</dbReference>
<evidence type="ECO:0000259" key="1">
    <source>
        <dbReference type="Pfam" id="PF07969"/>
    </source>
</evidence>
<dbReference type="SUPFAM" id="SSF51556">
    <property type="entry name" value="Metallo-dependent hydrolases"/>
    <property type="match status" value="1"/>
</dbReference>
<dbReference type="InterPro" id="IPR032466">
    <property type="entry name" value="Metal_Hydrolase"/>
</dbReference>
<gene>
    <name evidence="2" type="ORF">F900_03306</name>
</gene>
<evidence type="ECO:0000313" key="2">
    <source>
        <dbReference type="EMBL" id="ENW98349.1"/>
    </source>
</evidence>
<reference evidence="2 3" key="1">
    <citation type="submission" date="2013-02" db="EMBL/GenBank/DDBJ databases">
        <title>The Genome Sequence of Acinetobacter sp. ANC 3862.</title>
        <authorList>
            <consortium name="The Broad Institute Genome Sequencing Platform"/>
            <consortium name="The Broad Institute Genome Sequencing Center for Infectious Disease"/>
            <person name="Cerqueira G."/>
            <person name="Feldgarden M."/>
            <person name="Courvalin P."/>
            <person name="Perichon B."/>
            <person name="Grillot-Courvalin C."/>
            <person name="Clermont D."/>
            <person name="Rocha E."/>
            <person name="Yoon E.-J."/>
            <person name="Nemec A."/>
            <person name="Walker B."/>
            <person name="Young S.K."/>
            <person name="Zeng Q."/>
            <person name="Gargeya S."/>
            <person name="Fitzgerald M."/>
            <person name="Haas B."/>
            <person name="Abouelleil A."/>
            <person name="Alvarado L."/>
            <person name="Arachchi H.M."/>
            <person name="Berlin A.M."/>
            <person name="Chapman S.B."/>
            <person name="Dewar J."/>
            <person name="Goldberg J."/>
            <person name="Griggs A."/>
            <person name="Gujja S."/>
            <person name="Hansen M."/>
            <person name="Howarth C."/>
            <person name="Imamovic A."/>
            <person name="Larimer J."/>
            <person name="McCowan C."/>
            <person name="Murphy C."/>
            <person name="Neiman D."/>
            <person name="Pearson M."/>
            <person name="Priest M."/>
            <person name="Roberts A."/>
            <person name="Saif S."/>
            <person name="Shea T."/>
            <person name="Sisk P."/>
            <person name="Sykes S."/>
            <person name="Wortman J."/>
            <person name="Nusbaum C."/>
            <person name="Birren B."/>
        </authorList>
    </citation>
    <scope>NUCLEOTIDE SEQUENCE [LARGE SCALE GENOMIC DNA]</scope>
    <source>
        <strain evidence="2 3">ANC 3862</strain>
    </source>
</reference>
<dbReference type="eggNOG" id="COG1574">
    <property type="taxonomic scope" value="Bacteria"/>
</dbReference>